<evidence type="ECO:0000256" key="3">
    <source>
        <dbReference type="ARBA" id="ARBA00023157"/>
    </source>
</evidence>
<dbReference type="GO" id="GO:0016042">
    <property type="term" value="P:lipid catabolic process"/>
    <property type="evidence" value="ECO:0007669"/>
    <property type="project" value="InterPro"/>
</dbReference>
<evidence type="ECO:0000256" key="7">
    <source>
        <dbReference type="RuleBase" id="RU003654"/>
    </source>
</evidence>
<feature type="chain" id="PRO_5033095424" description="Phospholipase A2" evidence="8">
    <location>
        <begin position="19"/>
        <end position="199"/>
    </location>
</feature>
<evidence type="ECO:0000256" key="4">
    <source>
        <dbReference type="PIRSR" id="PIRSR601211-1"/>
    </source>
</evidence>
<dbReference type="SUPFAM" id="SSF48619">
    <property type="entry name" value="Phospholipase A2, PLA2"/>
    <property type="match status" value="1"/>
</dbReference>
<evidence type="ECO:0000256" key="1">
    <source>
        <dbReference type="ARBA" id="ARBA00004613"/>
    </source>
</evidence>
<dbReference type="GO" id="GO:0050482">
    <property type="term" value="P:arachidonate secretion"/>
    <property type="evidence" value="ECO:0007669"/>
    <property type="project" value="InterPro"/>
</dbReference>
<comment type="cofactor">
    <cofactor evidence="5">
        <name>Ca(2+)</name>
        <dbReference type="ChEBI" id="CHEBI:29108"/>
    </cofactor>
    <text evidence="5">Binds 1 Ca(2+) ion per subunit.</text>
</comment>
<feature type="active site" evidence="4">
    <location>
        <position position="114"/>
    </location>
</feature>
<keyword evidence="8" id="KW-0443">Lipid metabolism</keyword>
<feature type="domain" description="Phospholipase A2-like central" evidence="9">
    <location>
        <begin position="69"/>
        <end position="184"/>
    </location>
</feature>
<evidence type="ECO:0000313" key="11">
    <source>
        <dbReference type="Proteomes" id="UP000625711"/>
    </source>
</evidence>
<dbReference type="Gene3D" id="1.20.90.10">
    <property type="entry name" value="Phospholipase A2 domain"/>
    <property type="match status" value="1"/>
</dbReference>
<dbReference type="InterPro" id="IPR016090">
    <property type="entry name" value="PLA2-like_dom"/>
</dbReference>
<dbReference type="SMART" id="SM00085">
    <property type="entry name" value="PA2c"/>
    <property type="match status" value="1"/>
</dbReference>
<reference evidence="10" key="1">
    <citation type="submission" date="2020-08" db="EMBL/GenBank/DDBJ databases">
        <title>Genome sequencing and assembly of the red palm weevil Rhynchophorus ferrugineus.</title>
        <authorList>
            <person name="Dias G.B."/>
            <person name="Bergman C.M."/>
            <person name="Manee M."/>
        </authorList>
    </citation>
    <scope>NUCLEOTIDE SEQUENCE</scope>
    <source>
        <strain evidence="10">AA-2017</strain>
        <tissue evidence="10">Whole larva</tissue>
    </source>
</reference>
<dbReference type="EMBL" id="JAACXV010000022">
    <property type="protein sequence ID" value="KAF7286723.1"/>
    <property type="molecule type" value="Genomic_DNA"/>
</dbReference>
<feature type="disulfide bond" evidence="6">
    <location>
        <begin position="95"/>
        <end position="111"/>
    </location>
</feature>
<evidence type="ECO:0000256" key="8">
    <source>
        <dbReference type="RuleBase" id="RU361236"/>
    </source>
</evidence>
<comment type="caution">
    <text evidence="10">The sequence shown here is derived from an EMBL/GenBank/DDBJ whole genome shotgun (WGS) entry which is preliminary data.</text>
</comment>
<proteinExistence type="inferred from homology"/>
<sequence length="199" mass="22753">MLMLTVCIFAIFIIEIEAVTVIDNENKIFLNRFGYIKNFSMKKVGRRLSTNNSFQFNLDTRDGTRSKRGVLNLYNMVSCATRCNPLSYKGYGCFCGFLGSGTPVDGIDTCCKLHDLCYVDAECPMYLEYFVPYYWRCWNNKPISFNQGPFENSSPCAERLCECDRALSECFSHFACPSIQPICESSPLRVLKKALMIFL</sequence>
<dbReference type="Pfam" id="PF00068">
    <property type="entry name" value="Phospholip_A2_1"/>
    <property type="match status" value="1"/>
</dbReference>
<dbReference type="GO" id="GO:0004623">
    <property type="term" value="F:phospholipase A2 activity"/>
    <property type="evidence" value="ECO:0007669"/>
    <property type="project" value="UniProtKB-EC"/>
</dbReference>
<comment type="subcellular location">
    <subcellularLocation>
        <location evidence="1 8">Secreted</location>
    </subcellularLocation>
</comment>
<evidence type="ECO:0000256" key="5">
    <source>
        <dbReference type="PIRSR" id="PIRSR601211-2"/>
    </source>
</evidence>
<keyword evidence="11" id="KW-1185">Reference proteome</keyword>
<dbReference type="InterPro" id="IPR033112">
    <property type="entry name" value="PLA2_Asp_AS"/>
</dbReference>
<feature type="binding site" evidence="5">
    <location>
        <position position="94"/>
    </location>
    <ligand>
        <name>Ca(2+)</name>
        <dbReference type="ChEBI" id="CHEBI:29108"/>
    </ligand>
</feature>
<dbReference type="CDD" id="cd00125">
    <property type="entry name" value="PLA2c"/>
    <property type="match status" value="1"/>
</dbReference>
<keyword evidence="5" id="KW-0479">Metal-binding</keyword>
<name>A0A834MJX9_RHYFE</name>
<accession>A0A834MJX9</accession>
<keyword evidence="2 8" id="KW-0964">Secreted</keyword>
<dbReference type="InterPro" id="IPR033113">
    <property type="entry name" value="PLA2_histidine"/>
</dbReference>
<dbReference type="Proteomes" id="UP000625711">
    <property type="component" value="Unassembled WGS sequence"/>
</dbReference>
<evidence type="ECO:0000256" key="6">
    <source>
        <dbReference type="PIRSR" id="PIRSR601211-3"/>
    </source>
</evidence>
<keyword evidence="8" id="KW-0378">Hydrolase</keyword>
<dbReference type="PROSITE" id="PS00119">
    <property type="entry name" value="PA2_ASP"/>
    <property type="match status" value="1"/>
</dbReference>
<evidence type="ECO:0000256" key="2">
    <source>
        <dbReference type="ARBA" id="ARBA00022525"/>
    </source>
</evidence>
<dbReference type="GO" id="GO:0005576">
    <property type="term" value="C:extracellular region"/>
    <property type="evidence" value="ECO:0007669"/>
    <property type="project" value="UniProtKB-SubCell"/>
</dbReference>
<evidence type="ECO:0000259" key="9">
    <source>
        <dbReference type="SMART" id="SM00085"/>
    </source>
</evidence>
<feature type="disulfide bond" evidence="6">
    <location>
        <begin position="117"/>
        <end position="163"/>
    </location>
</feature>
<dbReference type="InterPro" id="IPR001211">
    <property type="entry name" value="PLA2"/>
</dbReference>
<gene>
    <name evidence="10" type="ORF">GWI33_004347</name>
</gene>
<feature type="binding site" evidence="5">
    <location>
        <position position="96"/>
    </location>
    <ligand>
        <name>Ca(2+)</name>
        <dbReference type="ChEBI" id="CHEBI:29108"/>
    </ligand>
</feature>
<dbReference type="GO" id="GO:0006644">
    <property type="term" value="P:phospholipid metabolic process"/>
    <property type="evidence" value="ECO:0007669"/>
    <property type="project" value="InterPro"/>
</dbReference>
<dbReference type="OrthoDB" id="5841574at2759"/>
<keyword evidence="3 6" id="KW-1015">Disulfide bond</keyword>
<feature type="binding site" evidence="5">
    <location>
        <position position="115"/>
    </location>
    <ligand>
        <name>Ca(2+)</name>
        <dbReference type="ChEBI" id="CHEBI:29108"/>
    </ligand>
</feature>
<dbReference type="AlphaFoldDB" id="A0A834MJX9"/>
<dbReference type="PROSITE" id="PS00118">
    <property type="entry name" value="PA2_HIS"/>
    <property type="match status" value="1"/>
</dbReference>
<dbReference type="PANTHER" id="PTHR11716">
    <property type="entry name" value="PHOSPHOLIPASE A2 FAMILY MEMBER"/>
    <property type="match status" value="1"/>
</dbReference>
<comment type="catalytic activity">
    <reaction evidence="8">
        <text>a 1,2-diacyl-sn-glycero-3-phosphocholine + H2O = a 1-acyl-sn-glycero-3-phosphocholine + a fatty acid + H(+)</text>
        <dbReference type="Rhea" id="RHEA:15801"/>
        <dbReference type="ChEBI" id="CHEBI:15377"/>
        <dbReference type="ChEBI" id="CHEBI:15378"/>
        <dbReference type="ChEBI" id="CHEBI:28868"/>
        <dbReference type="ChEBI" id="CHEBI:57643"/>
        <dbReference type="ChEBI" id="CHEBI:58168"/>
        <dbReference type="EC" id="3.1.1.4"/>
    </reaction>
</comment>
<evidence type="ECO:0000313" key="10">
    <source>
        <dbReference type="EMBL" id="KAF7286723.1"/>
    </source>
</evidence>
<dbReference type="InterPro" id="IPR036444">
    <property type="entry name" value="PLipase_A2_dom_sf"/>
</dbReference>
<dbReference type="PANTHER" id="PTHR11716:SF107">
    <property type="entry name" value="PHOSPHOLIPASE A2"/>
    <property type="match status" value="1"/>
</dbReference>
<keyword evidence="8" id="KW-0732">Signal</keyword>
<dbReference type="EC" id="3.1.1.4" evidence="8"/>
<feature type="signal peptide" evidence="8">
    <location>
        <begin position="1"/>
        <end position="18"/>
    </location>
</feature>
<dbReference type="PRINTS" id="PR00389">
    <property type="entry name" value="PHPHLIPASEA2"/>
</dbReference>
<comment type="similarity">
    <text evidence="7">Belongs to the phospholipase A2 family.</text>
</comment>
<organism evidence="10 11">
    <name type="scientific">Rhynchophorus ferrugineus</name>
    <name type="common">Red palm weevil</name>
    <name type="synonym">Curculio ferrugineus</name>
    <dbReference type="NCBI Taxonomy" id="354439"/>
    <lineage>
        <taxon>Eukaryota</taxon>
        <taxon>Metazoa</taxon>
        <taxon>Ecdysozoa</taxon>
        <taxon>Arthropoda</taxon>
        <taxon>Hexapoda</taxon>
        <taxon>Insecta</taxon>
        <taxon>Pterygota</taxon>
        <taxon>Neoptera</taxon>
        <taxon>Endopterygota</taxon>
        <taxon>Coleoptera</taxon>
        <taxon>Polyphaga</taxon>
        <taxon>Cucujiformia</taxon>
        <taxon>Curculionidae</taxon>
        <taxon>Dryophthorinae</taxon>
        <taxon>Rhynchophorus</taxon>
    </lineage>
</organism>
<feature type="disulfide bond" evidence="6">
    <location>
        <begin position="123"/>
        <end position="156"/>
    </location>
</feature>
<dbReference type="GO" id="GO:0005509">
    <property type="term" value="F:calcium ion binding"/>
    <property type="evidence" value="ECO:0007669"/>
    <property type="project" value="InterPro"/>
</dbReference>
<feature type="disulfide bond" evidence="6">
    <location>
        <begin position="110"/>
        <end position="170"/>
    </location>
</feature>
<feature type="active site" evidence="4">
    <location>
        <position position="164"/>
    </location>
</feature>
<keyword evidence="5 8" id="KW-0106">Calcium</keyword>
<protein>
    <recommendedName>
        <fullName evidence="8">Phospholipase A2</fullName>
        <ecNumber evidence="8">3.1.1.4</ecNumber>
    </recommendedName>
</protein>